<keyword evidence="2" id="KW-0812">Transmembrane</keyword>
<name>A0A846XXB8_9NOCA</name>
<evidence type="ECO:0000256" key="2">
    <source>
        <dbReference type="SAM" id="Phobius"/>
    </source>
</evidence>
<dbReference type="RefSeq" id="WP_067871535.1">
    <property type="nucleotide sequence ID" value="NZ_JAAXOP010000004.1"/>
</dbReference>
<dbReference type="Pfam" id="PF08044">
    <property type="entry name" value="DUF1707"/>
    <property type="match status" value="1"/>
</dbReference>
<keyword evidence="2" id="KW-1133">Transmembrane helix</keyword>
<keyword evidence="5" id="KW-1185">Reference proteome</keyword>
<gene>
    <name evidence="4" type="ORF">HGA08_10200</name>
</gene>
<reference evidence="4 5" key="1">
    <citation type="submission" date="2020-04" db="EMBL/GenBank/DDBJ databases">
        <title>MicrobeNet Type strains.</title>
        <authorList>
            <person name="Nicholson A.C."/>
        </authorList>
    </citation>
    <scope>NUCLEOTIDE SEQUENCE [LARGE SCALE GENOMIC DNA]</scope>
    <source>
        <strain evidence="4 5">JCM 12354</strain>
    </source>
</reference>
<evidence type="ECO:0000256" key="1">
    <source>
        <dbReference type="SAM" id="MobiDB-lite"/>
    </source>
</evidence>
<comment type="caution">
    <text evidence="4">The sequence shown here is derived from an EMBL/GenBank/DDBJ whole genome shotgun (WGS) entry which is preliminary data.</text>
</comment>
<dbReference type="PANTHER" id="PTHR40763:SF5">
    <property type="entry name" value="MEMBRANE PROTEIN"/>
    <property type="match status" value="1"/>
</dbReference>
<feature type="compositionally biased region" description="Basic and acidic residues" evidence="1">
    <location>
        <begin position="137"/>
        <end position="149"/>
    </location>
</feature>
<feature type="region of interest" description="Disordered" evidence="1">
    <location>
        <begin position="123"/>
        <end position="149"/>
    </location>
</feature>
<dbReference type="Proteomes" id="UP000565711">
    <property type="component" value="Unassembled WGS sequence"/>
</dbReference>
<protein>
    <submittedName>
        <fullName evidence="4">DUF1707 domain-containing protein</fullName>
    </submittedName>
</protein>
<evidence type="ECO:0000259" key="3">
    <source>
        <dbReference type="Pfam" id="PF08044"/>
    </source>
</evidence>
<sequence length="149" mass="16477">MAESPDIRIGTTEREQAMQTLSDHFAAGRLSVSEFDERSGRVAAAVTRGDLAPVFADLPVAVPETPQPEQPHEPAAAQSGGRREFAGMVTGLVVILALVLFFTTHTWLWFLMIPAAGIITGGLQQRDHDRHGRRRDRTLEGRRDERRGH</sequence>
<dbReference type="EMBL" id="JAAXOP010000004">
    <property type="protein sequence ID" value="NKY50582.1"/>
    <property type="molecule type" value="Genomic_DNA"/>
</dbReference>
<organism evidence="4 5">
    <name type="scientific">Nocardia vermiculata</name>
    <dbReference type="NCBI Taxonomy" id="257274"/>
    <lineage>
        <taxon>Bacteria</taxon>
        <taxon>Bacillati</taxon>
        <taxon>Actinomycetota</taxon>
        <taxon>Actinomycetes</taxon>
        <taxon>Mycobacteriales</taxon>
        <taxon>Nocardiaceae</taxon>
        <taxon>Nocardia</taxon>
    </lineage>
</organism>
<dbReference type="AlphaFoldDB" id="A0A846XXB8"/>
<dbReference type="InterPro" id="IPR012551">
    <property type="entry name" value="DUF1707_SHOCT-like"/>
</dbReference>
<proteinExistence type="predicted"/>
<evidence type="ECO:0000313" key="5">
    <source>
        <dbReference type="Proteomes" id="UP000565711"/>
    </source>
</evidence>
<evidence type="ECO:0000313" key="4">
    <source>
        <dbReference type="EMBL" id="NKY50582.1"/>
    </source>
</evidence>
<keyword evidence="2" id="KW-0472">Membrane</keyword>
<feature type="transmembrane region" description="Helical" evidence="2">
    <location>
        <begin position="108"/>
        <end position="125"/>
    </location>
</feature>
<feature type="transmembrane region" description="Helical" evidence="2">
    <location>
        <begin position="85"/>
        <end position="102"/>
    </location>
</feature>
<accession>A0A846XXB8</accession>
<dbReference type="PANTHER" id="PTHR40763">
    <property type="entry name" value="MEMBRANE PROTEIN-RELATED"/>
    <property type="match status" value="1"/>
</dbReference>
<feature type="domain" description="DUF1707" evidence="3">
    <location>
        <begin position="7"/>
        <end position="59"/>
    </location>
</feature>